<dbReference type="GO" id="GO:0006950">
    <property type="term" value="P:response to stress"/>
    <property type="evidence" value="ECO:0007669"/>
    <property type="project" value="TreeGrafter"/>
</dbReference>
<sequence length="163" mass="18140">MSATEPASKSATAPDLWFSFVRTHRLMIREIERRLAAAKLPVYAWYDVLWGLESGPDGSRRMHELADALAIERYNLTRLVDKLETDGLVTRTRSMEDGRAAFVSITEDGKILRKQMWAVYQATVADLFLAQFDSGEQQDFSAALARAAEAARGAGQSKVQSKA</sequence>
<proteinExistence type="predicted"/>
<dbReference type="SMART" id="SM00347">
    <property type="entry name" value="HTH_MARR"/>
    <property type="match status" value="1"/>
</dbReference>
<dbReference type="InterPro" id="IPR036390">
    <property type="entry name" value="WH_DNA-bd_sf"/>
</dbReference>
<feature type="domain" description="HTH marR-type" evidence="4">
    <location>
        <begin position="13"/>
        <end position="149"/>
    </location>
</feature>
<dbReference type="PROSITE" id="PS50995">
    <property type="entry name" value="HTH_MARR_2"/>
    <property type="match status" value="1"/>
</dbReference>
<evidence type="ECO:0000313" key="8">
    <source>
        <dbReference type="Proteomes" id="UP001237592"/>
    </source>
</evidence>
<evidence type="ECO:0000256" key="2">
    <source>
        <dbReference type="ARBA" id="ARBA00023125"/>
    </source>
</evidence>
<dbReference type="InterPro" id="IPR039422">
    <property type="entry name" value="MarR/SlyA-like"/>
</dbReference>
<organism evidence="6 7">
    <name type="scientific">Janthinobacterium lividum</name>
    <dbReference type="NCBI Taxonomy" id="29581"/>
    <lineage>
        <taxon>Bacteria</taxon>
        <taxon>Pseudomonadati</taxon>
        <taxon>Pseudomonadota</taxon>
        <taxon>Betaproteobacteria</taxon>
        <taxon>Burkholderiales</taxon>
        <taxon>Oxalobacteraceae</taxon>
        <taxon>Janthinobacterium</taxon>
    </lineage>
</organism>
<dbReference type="PRINTS" id="PR00598">
    <property type="entry name" value="HTHMARR"/>
</dbReference>
<dbReference type="GO" id="GO:0003700">
    <property type="term" value="F:DNA-binding transcription factor activity"/>
    <property type="evidence" value="ECO:0007669"/>
    <property type="project" value="InterPro"/>
</dbReference>
<dbReference type="InterPro" id="IPR036388">
    <property type="entry name" value="WH-like_DNA-bd_sf"/>
</dbReference>
<evidence type="ECO:0000313" key="5">
    <source>
        <dbReference type="EMBL" id="MDQ4625256.1"/>
    </source>
</evidence>
<dbReference type="AlphaFoldDB" id="A0AAJ4MPJ2"/>
<dbReference type="PROSITE" id="PS01117">
    <property type="entry name" value="HTH_MARR_1"/>
    <property type="match status" value="1"/>
</dbReference>
<dbReference type="EMBL" id="CP071520">
    <property type="protein sequence ID" value="QSX94741.1"/>
    <property type="molecule type" value="Genomic_DNA"/>
</dbReference>
<evidence type="ECO:0000256" key="3">
    <source>
        <dbReference type="ARBA" id="ARBA00023163"/>
    </source>
</evidence>
<reference evidence="5 8" key="2">
    <citation type="submission" date="2023-08" db="EMBL/GenBank/DDBJ databases">
        <title>Draft genome sequence of Janthinobacterium lividum.</title>
        <authorList>
            <person name="Chun B.H."/>
            <person name="Lee Y."/>
        </authorList>
    </citation>
    <scope>NUCLEOTIDE SEQUENCE [LARGE SCALE GENOMIC DNA]</scope>
    <source>
        <strain evidence="5 8">AMJK</strain>
    </source>
</reference>
<dbReference type="Gene3D" id="1.10.10.10">
    <property type="entry name" value="Winged helix-like DNA-binding domain superfamily/Winged helix DNA-binding domain"/>
    <property type="match status" value="1"/>
</dbReference>
<evidence type="ECO:0000256" key="1">
    <source>
        <dbReference type="ARBA" id="ARBA00023015"/>
    </source>
</evidence>
<dbReference type="InterPro" id="IPR023187">
    <property type="entry name" value="Tscrpt_reg_MarR-type_CS"/>
</dbReference>
<keyword evidence="3" id="KW-0804">Transcription</keyword>
<dbReference type="RefSeq" id="WP_034781061.1">
    <property type="nucleotide sequence ID" value="NZ_CP071520.1"/>
</dbReference>
<reference evidence="6 7" key="1">
    <citation type="submission" date="2021-03" db="EMBL/GenBank/DDBJ databases">
        <title>Draft genome sequence of Janthinobacterium sp. strain PLB02 isolated from infected primmorphs (Lubomirskia baicalensis).</title>
        <authorList>
            <person name="Chernogor L.I."/>
            <person name="Belikov S.I."/>
            <person name="Petrushin I.S."/>
        </authorList>
    </citation>
    <scope>NUCLEOTIDE SEQUENCE [LARGE SCALE GENOMIC DNA]</scope>
    <source>
        <strain evidence="6 7">PLB02</strain>
    </source>
</reference>
<dbReference type="PANTHER" id="PTHR33164">
    <property type="entry name" value="TRANSCRIPTIONAL REGULATOR, MARR FAMILY"/>
    <property type="match status" value="1"/>
</dbReference>
<keyword evidence="8" id="KW-1185">Reference proteome</keyword>
<dbReference type="InterPro" id="IPR000835">
    <property type="entry name" value="HTH_MarR-typ"/>
</dbReference>
<evidence type="ECO:0000313" key="7">
    <source>
        <dbReference type="Proteomes" id="UP000662821"/>
    </source>
</evidence>
<dbReference type="Proteomes" id="UP000662821">
    <property type="component" value="Chromosome"/>
</dbReference>
<dbReference type="GO" id="GO:0003677">
    <property type="term" value="F:DNA binding"/>
    <property type="evidence" value="ECO:0007669"/>
    <property type="project" value="UniProtKB-KW"/>
</dbReference>
<dbReference type="Proteomes" id="UP001237592">
    <property type="component" value="Unassembled WGS sequence"/>
</dbReference>
<protein>
    <submittedName>
        <fullName evidence="6">MarR family transcriptional regulator</fullName>
    </submittedName>
</protein>
<dbReference type="EMBL" id="JAVFKP010000001">
    <property type="protein sequence ID" value="MDQ4625256.1"/>
    <property type="molecule type" value="Genomic_DNA"/>
</dbReference>
<evidence type="ECO:0000259" key="4">
    <source>
        <dbReference type="PROSITE" id="PS50995"/>
    </source>
</evidence>
<keyword evidence="2" id="KW-0238">DNA-binding</keyword>
<keyword evidence="1" id="KW-0805">Transcription regulation</keyword>
<dbReference type="PANTHER" id="PTHR33164:SF104">
    <property type="entry name" value="TRANSCRIPTIONAL REGULATORY PROTEIN"/>
    <property type="match status" value="1"/>
</dbReference>
<gene>
    <name evidence="6" type="ORF">J3P46_18710</name>
    <name evidence="5" type="ORF">RB624_05055</name>
</gene>
<dbReference type="SUPFAM" id="SSF46785">
    <property type="entry name" value="Winged helix' DNA-binding domain"/>
    <property type="match status" value="1"/>
</dbReference>
<dbReference type="Pfam" id="PF12802">
    <property type="entry name" value="MarR_2"/>
    <property type="match status" value="1"/>
</dbReference>
<evidence type="ECO:0000313" key="6">
    <source>
        <dbReference type="EMBL" id="QSX94741.1"/>
    </source>
</evidence>
<name>A0AAJ4MPJ2_9BURK</name>
<accession>A0AAJ4MPJ2</accession>